<reference evidence="2 3" key="1">
    <citation type="submission" date="2023-07" db="EMBL/GenBank/DDBJ databases">
        <title>Genomic Encyclopedia of Type Strains, Phase IV (KMG-IV): sequencing the most valuable type-strain genomes for metagenomic binning, comparative biology and taxonomic classification.</title>
        <authorList>
            <person name="Goeker M."/>
        </authorList>
    </citation>
    <scope>NUCLEOTIDE SEQUENCE [LARGE SCALE GENOMIC DNA]</scope>
    <source>
        <strain evidence="2 3">DSM 19154</strain>
    </source>
</reference>
<protein>
    <submittedName>
        <fullName evidence="2">VanZ family protein</fullName>
    </submittedName>
</protein>
<comment type="caution">
    <text evidence="2">The sequence shown here is derived from an EMBL/GenBank/DDBJ whole genome shotgun (WGS) entry which is preliminary data.</text>
</comment>
<evidence type="ECO:0000256" key="1">
    <source>
        <dbReference type="SAM" id="Phobius"/>
    </source>
</evidence>
<evidence type="ECO:0000313" key="3">
    <source>
        <dbReference type="Proteomes" id="UP001225034"/>
    </source>
</evidence>
<proteinExistence type="predicted"/>
<dbReference type="EMBL" id="JAUSUA010000001">
    <property type="protein sequence ID" value="MDQ0205819.1"/>
    <property type="molecule type" value="Genomic_DNA"/>
</dbReference>
<dbReference type="Proteomes" id="UP001225034">
    <property type="component" value="Unassembled WGS sequence"/>
</dbReference>
<keyword evidence="1" id="KW-1133">Transmembrane helix</keyword>
<feature type="transmembrane region" description="Helical" evidence="1">
    <location>
        <begin position="7"/>
        <end position="25"/>
    </location>
</feature>
<sequence length="62" mass="7080">MAIINIWLLASFRALFILGLGYFLIEFAGGQLSWTVIAALSVVAFFYQIFFSTRKQSKESRK</sequence>
<organism evidence="2 3">
    <name type="scientific">Alkalicoccobacillus murimartini</name>
    <dbReference type="NCBI Taxonomy" id="171685"/>
    <lineage>
        <taxon>Bacteria</taxon>
        <taxon>Bacillati</taxon>
        <taxon>Bacillota</taxon>
        <taxon>Bacilli</taxon>
        <taxon>Bacillales</taxon>
        <taxon>Bacillaceae</taxon>
        <taxon>Alkalicoccobacillus</taxon>
    </lineage>
</organism>
<keyword evidence="1" id="KW-0472">Membrane</keyword>
<accession>A0ABT9YD92</accession>
<feature type="transmembrane region" description="Helical" evidence="1">
    <location>
        <begin position="31"/>
        <end position="51"/>
    </location>
</feature>
<keyword evidence="3" id="KW-1185">Reference proteome</keyword>
<gene>
    <name evidence="2" type="ORF">J2S05_000593</name>
</gene>
<name>A0ABT9YD92_9BACI</name>
<evidence type="ECO:0000313" key="2">
    <source>
        <dbReference type="EMBL" id="MDQ0205819.1"/>
    </source>
</evidence>
<keyword evidence="1" id="KW-0812">Transmembrane</keyword>